<dbReference type="PANTHER" id="PTHR24213">
    <property type="entry name" value="ACTIN-BINDING LIM PROTEIN"/>
    <property type="match status" value="1"/>
</dbReference>
<sequence length="613" mass="70208">MLYYDNKLLIINSFLNPNPNPNHHYENQIKGKVLCEACMKKCSGNVLRVGKVYFHIACFKCHECNVSLSKGGFFTHSINNNSNYYCTKCYQNSFGTKCASCNEFVEGEVINALGNTYHQQCFRCNRCRQPFPSGEKIPTVSSNNNNNNDVPICQSCNNEISDGQALIALDKHWHISCFKCNTCDCILHGEYLSKDGKVYCEKDYQKQFGIKCHHCERYITGKVLQAGDNHFHPTCARCIKCGDVFSDGEEMYIQGAAIWHPRCGPGPGEKIPDDLPTPIDHQYFRPDSPSMNSSLSRSISPFGNYGEQLSESSPYLDKNTTWTSDMSRYYTYSYLTAEPTLGYLRKPVDPHPPKSPQFHRPPDYQYQSHNRRTQSRSPKQGMRVMVDQLQTSNSLRPKSPSMNNEEPIELSHYPSAQKPNPNDVATIERDDFPAPPFPYADPNLKKWYSSRDDLEEKFIVKEREENFVNPQLKKEEEELSKIATGIGKVFLKTVKEREKIMAHRRANLDPRNASRTPSAKTEIPARLRYDNPVNASPSRDIDRPKPWEEDEYELVSSLRNTPKPGYSLKHRENGVESPFTEKYLEKTQSAEFGSKRSDVSAMSDHQNRYYMVG</sequence>
<dbReference type="SUPFAM" id="SSF57716">
    <property type="entry name" value="Glucocorticoid receptor-like (DNA-binding domain)"/>
    <property type="match status" value="4"/>
</dbReference>
<evidence type="ECO:0000256" key="2">
    <source>
        <dbReference type="ARBA" id="ARBA00022833"/>
    </source>
</evidence>
<dbReference type="InterPro" id="IPR001781">
    <property type="entry name" value="Znf_LIM"/>
</dbReference>
<feature type="region of interest" description="Disordered" evidence="5">
    <location>
        <begin position="344"/>
        <end position="382"/>
    </location>
</feature>
<dbReference type="FunFam" id="2.10.110.10:FF:000003">
    <property type="entry name" value="actin-binding LIM protein 1 isoform X1"/>
    <property type="match status" value="1"/>
</dbReference>
<keyword evidence="3 4" id="KW-0440">LIM domain</keyword>
<evidence type="ECO:0000256" key="3">
    <source>
        <dbReference type="ARBA" id="ARBA00023038"/>
    </source>
</evidence>
<dbReference type="PROSITE" id="PS50023">
    <property type="entry name" value="LIM_DOMAIN_2"/>
    <property type="match status" value="2"/>
</dbReference>
<feature type="region of interest" description="Disordered" evidence="5">
    <location>
        <begin position="589"/>
        <end position="613"/>
    </location>
</feature>
<dbReference type="Proteomes" id="UP000194236">
    <property type="component" value="Unassembled WGS sequence"/>
</dbReference>
<dbReference type="CDD" id="cd09330">
    <property type="entry name" value="LIM4_abLIM"/>
    <property type="match status" value="1"/>
</dbReference>
<evidence type="ECO:0000256" key="4">
    <source>
        <dbReference type="PROSITE-ProRule" id="PRU00125"/>
    </source>
</evidence>
<evidence type="ECO:0000313" key="7">
    <source>
        <dbReference type="EMBL" id="OTF77689.1"/>
    </source>
</evidence>
<feature type="domain" description="LIM zinc-binding" evidence="6">
    <location>
        <begin position="33"/>
        <end position="96"/>
    </location>
</feature>
<dbReference type="Gene3D" id="2.10.110.10">
    <property type="entry name" value="Cysteine Rich Protein"/>
    <property type="match status" value="4"/>
</dbReference>
<evidence type="ECO:0000259" key="6">
    <source>
        <dbReference type="PROSITE" id="PS50023"/>
    </source>
</evidence>
<dbReference type="EMBL" id="MUJZ01031376">
    <property type="protein sequence ID" value="OTF77689.1"/>
    <property type="molecule type" value="Genomic_DNA"/>
</dbReference>
<proteinExistence type="predicted"/>
<gene>
    <name evidence="7" type="ORF">BLA29_001218</name>
</gene>
<name>A0A1Y3B9Z5_EURMA</name>
<dbReference type="SMART" id="SM00132">
    <property type="entry name" value="LIM"/>
    <property type="match status" value="4"/>
</dbReference>
<dbReference type="AlphaFoldDB" id="A0A1Y3B9Z5"/>
<dbReference type="CDD" id="cd09329">
    <property type="entry name" value="LIM3_abLIM"/>
    <property type="match status" value="1"/>
</dbReference>
<dbReference type="GO" id="GO:0046872">
    <property type="term" value="F:metal ion binding"/>
    <property type="evidence" value="ECO:0007669"/>
    <property type="project" value="UniProtKB-KW"/>
</dbReference>
<dbReference type="InterPro" id="IPR051618">
    <property type="entry name" value="Actin-binding_LIM"/>
</dbReference>
<reference evidence="7 8" key="1">
    <citation type="submission" date="2017-03" db="EMBL/GenBank/DDBJ databases">
        <title>Genome Survey of Euroglyphus maynei.</title>
        <authorList>
            <person name="Arlian L.G."/>
            <person name="Morgan M.S."/>
            <person name="Rider S.D."/>
        </authorList>
    </citation>
    <scope>NUCLEOTIDE SEQUENCE [LARGE SCALE GENOMIC DNA]</scope>
    <source>
        <strain evidence="7">Arlian Lab</strain>
        <tissue evidence="7">Whole body</tissue>
    </source>
</reference>
<dbReference type="PROSITE" id="PS00478">
    <property type="entry name" value="LIM_DOMAIN_1"/>
    <property type="match status" value="3"/>
</dbReference>
<feature type="region of interest" description="Disordered" evidence="5">
    <location>
        <begin position="509"/>
        <end position="545"/>
    </location>
</feature>
<dbReference type="GO" id="GO:0030032">
    <property type="term" value="P:lamellipodium assembly"/>
    <property type="evidence" value="ECO:0007669"/>
    <property type="project" value="TreeGrafter"/>
</dbReference>
<protein>
    <submittedName>
        <fullName evidence="7">LIM and VHP domain containing protein</fullName>
    </submittedName>
</protein>
<dbReference type="OrthoDB" id="1746725at2759"/>
<keyword evidence="8" id="KW-1185">Reference proteome</keyword>
<dbReference type="GO" id="GO:0051015">
    <property type="term" value="F:actin filament binding"/>
    <property type="evidence" value="ECO:0007669"/>
    <property type="project" value="TreeGrafter"/>
</dbReference>
<dbReference type="PANTHER" id="PTHR24213:SF9">
    <property type="entry name" value="UNCOORDINATED 115A, ISOFORM B-RELATED"/>
    <property type="match status" value="1"/>
</dbReference>
<feature type="domain" description="LIM zinc-binding" evidence="6">
    <location>
        <begin position="151"/>
        <end position="210"/>
    </location>
</feature>
<dbReference type="Pfam" id="PF00412">
    <property type="entry name" value="LIM"/>
    <property type="match status" value="4"/>
</dbReference>
<dbReference type="GO" id="GO:0015629">
    <property type="term" value="C:actin cytoskeleton"/>
    <property type="evidence" value="ECO:0007669"/>
    <property type="project" value="TreeGrafter"/>
</dbReference>
<organism evidence="7 8">
    <name type="scientific">Euroglyphus maynei</name>
    <name type="common">Mayne's house dust mite</name>
    <dbReference type="NCBI Taxonomy" id="6958"/>
    <lineage>
        <taxon>Eukaryota</taxon>
        <taxon>Metazoa</taxon>
        <taxon>Ecdysozoa</taxon>
        <taxon>Arthropoda</taxon>
        <taxon>Chelicerata</taxon>
        <taxon>Arachnida</taxon>
        <taxon>Acari</taxon>
        <taxon>Acariformes</taxon>
        <taxon>Sarcoptiformes</taxon>
        <taxon>Astigmata</taxon>
        <taxon>Psoroptidia</taxon>
        <taxon>Analgoidea</taxon>
        <taxon>Pyroglyphidae</taxon>
        <taxon>Pyroglyphinae</taxon>
        <taxon>Euroglyphus</taxon>
    </lineage>
</organism>
<evidence type="ECO:0000313" key="8">
    <source>
        <dbReference type="Proteomes" id="UP000194236"/>
    </source>
</evidence>
<evidence type="ECO:0000256" key="1">
    <source>
        <dbReference type="ARBA" id="ARBA00022723"/>
    </source>
</evidence>
<keyword evidence="2 4" id="KW-0862">Zinc</keyword>
<accession>A0A1Y3B9Z5</accession>
<evidence type="ECO:0000256" key="5">
    <source>
        <dbReference type="SAM" id="MobiDB-lite"/>
    </source>
</evidence>
<comment type="caution">
    <text evidence="7">The sequence shown here is derived from an EMBL/GenBank/DDBJ whole genome shotgun (WGS) entry which is preliminary data.</text>
</comment>
<dbReference type="FunFam" id="2.10.110.10:FF:000075">
    <property type="entry name" value="Actin-binding lim protein 1"/>
    <property type="match status" value="1"/>
</dbReference>
<keyword evidence="1 4" id="KW-0479">Metal-binding</keyword>
<dbReference type="FunFam" id="2.10.110.10:FF:000055">
    <property type="entry name" value="Actin binding LIM protein 1"/>
    <property type="match status" value="1"/>
</dbReference>